<name>A0A0W8F4I3_9ZZZZ</name>
<sequence length="74" mass="7814">MSPSSWTRADGNRDRAHGSNAAASHVLAGVTGELPVALAVRVSRSCGTPSDQIGMVTLRFTTTREVFQVKVTVT</sequence>
<proteinExistence type="predicted"/>
<feature type="region of interest" description="Disordered" evidence="1">
    <location>
        <begin position="1"/>
        <end position="21"/>
    </location>
</feature>
<protein>
    <submittedName>
        <fullName evidence="2">Uncharacterized protein</fullName>
    </submittedName>
</protein>
<dbReference type="EMBL" id="LNQE01001533">
    <property type="protein sequence ID" value="KUG15775.1"/>
    <property type="molecule type" value="Genomic_DNA"/>
</dbReference>
<dbReference type="AlphaFoldDB" id="A0A0W8F4I3"/>
<reference evidence="2" key="1">
    <citation type="journal article" date="2015" name="Proc. Natl. Acad. Sci. U.S.A.">
        <title>Networks of energetic and metabolic interactions define dynamics in microbial communities.</title>
        <authorList>
            <person name="Embree M."/>
            <person name="Liu J.K."/>
            <person name="Al-Bassam M.M."/>
            <person name="Zengler K."/>
        </authorList>
    </citation>
    <scope>NUCLEOTIDE SEQUENCE</scope>
</reference>
<comment type="caution">
    <text evidence="2">The sequence shown here is derived from an EMBL/GenBank/DDBJ whole genome shotgun (WGS) entry which is preliminary data.</text>
</comment>
<organism evidence="2">
    <name type="scientific">hydrocarbon metagenome</name>
    <dbReference type="NCBI Taxonomy" id="938273"/>
    <lineage>
        <taxon>unclassified sequences</taxon>
        <taxon>metagenomes</taxon>
        <taxon>ecological metagenomes</taxon>
    </lineage>
</organism>
<gene>
    <name evidence="2" type="ORF">ASZ90_014573</name>
</gene>
<evidence type="ECO:0000256" key="1">
    <source>
        <dbReference type="SAM" id="MobiDB-lite"/>
    </source>
</evidence>
<accession>A0A0W8F4I3</accession>
<evidence type="ECO:0000313" key="2">
    <source>
        <dbReference type="EMBL" id="KUG15775.1"/>
    </source>
</evidence>